<dbReference type="GO" id="GO:0003677">
    <property type="term" value="F:DNA binding"/>
    <property type="evidence" value="ECO:0007669"/>
    <property type="project" value="UniProtKB-KW"/>
</dbReference>
<keyword evidence="6" id="KW-1185">Reference proteome</keyword>
<name>A0A328U844_9BACL</name>
<evidence type="ECO:0000256" key="1">
    <source>
        <dbReference type="ARBA" id="ARBA00023015"/>
    </source>
</evidence>
<reference evidence="5 6" key="1">
    <citation type="submission" date="2018-06" db="EMBL/GenBank/DDBJ databases">
        <title>Paenibacillus montanisoli sp. nov., isolated from mountain area soil.</title>
        <authorList>
            <person name="Wu M."/>
        </authorList>
    </citation>
    <scope>NUCLEOTIDE SEQUENCE [LARGE SCALE GENOMIC DNA]</scope>
    <source>
        <strain evidence="5 6">RA17</strain>
    </source>
</reference>
<comment type="caution">
    <text evidence="5">The sequence shown here is derived from an EMBL/GenBank/DDBJ whole genome shotgun (WGS) entry which is preliminary data.</text>
</comment>
<sequence length="211" mass="24470">MASVTLKEKAYEQLRAYILEGTIISNEQLTEKYLVELLQMSRTPIRSALEKLAAEGLLNIAPNKGLSLPELSLQRVADFFDFRIALEGHIVRKLSGRKLPPDEIAWFRANLQIQEQTAAQHDYLKFTHADSEYHRRLALVYDNTEMVQMMDNLQDRLFQIALKVLRKDTNRIENSYRDHLEIFELILAGDAEEASRRMVEHLEYGARILVL</sequence>
<dbReference type="SUPFAM" id="SSF48008">
    <property type="entry name" value="GntR ligand-binding domain-like"/>
    <property type="match status" value="1"/>
</dbReference>
<evidence type="ECO:0000256" key="2">
    <source>
        <dbReference type="ARBA" id="ARBA00023125"/>
    </source>
</evidence>
<organism evidence="5 6">
    <name type="scientific">Paenibacillus montanisoli</name>
    <dbReference type="NCBI Taxonomy" id="2081970"/>
    <lineage>
        <taxon>Bacteria</taxon>
        <taxon>Bacillati</taxon>
        <taxon>Bacillota</taxon>
        <taxon>Bacilli</taxon>
        <taxon>Bacillales</taxon>
        <taxon>Paenibacillaceae</taxon>
        <taxon>Paenibacillus</taxon>
    </lineage>
</organism>
<dbReference type="RefSeq" id="WP_112880707.1">
    <property type="nucleotide sequence ID" value="NZ_QLUW01000001.1"/>
</dbReference>
<dbReference type="Gene3D" id="1.10.10.10">
    <property type="entry name" value="Winged helix-like DNA-binding domain superfamily/Winged helix DNA-binding domain"/>
    <property type="match status" value="1"/>
</dbReference>
<dbReference type="SMART" id="SM00895">
    <property type="entry name" value="FCD"/>
    <property type="match status" value="1"/>
</dbReference>
<dbReference type="OrthoDB" id="368257at2"/>
<dbReference type="InterPro" id="IPR036390">
    <property type="entry name" value="WH_DNA-bd_sf"/>
</dbReference>
<evidence type="ECO:0000313" key="5">
    <source>
        <dbReference type="EMBL" id="RAP78640.1"/>
    </source>
</evidence>
<dbReference type="PROSITE" id="PS50949">
    <property type="entry name" value="HTH_GNTR"/>
    <property type="match status" value="1"/>
</dbReference>
<proteinExistence type="predicted"/>
<dbReference type="PANTHER" id="PTHR43537:SF49">
    <property type="entry name" value="TRANSCRIPTIONAL REGULATORY PROTEIN"/>
    <property type="match status" value="1"/>
</dbReference>
<feature type="domain" description="HTH gntR-type" evidence="4">
    <location>
        <begin position="4"/>
        <end position="71"/>
    </location>
</feature>
<dbReference type="InterPro" id="IPR000524">
    <property type="entry name" value="Tscrpt_reg_HTH_GntR"/>
</dbReference>
<dbReference type="PANTHER" id="PTHR43537">
    <property type="entry name" value="TRANSCRIPTIONAL REGULATOR, GNTR FAMILY"/>
    <property type="match status" value="1"/>
</dbReference>
<dbReference type="Proteomes" id="UP000249260">
    <property type="component" value="Unassembled WGS sequence"/>
</dbReference>
<dbReference type="Gene3D" id="1.20.120.530">
    <property type="entry name" value="GntR ligand-binding domain-like"/>
    <property type="match status" value="1"/>
</dbReference>
<keyword evidence="2" id="KW-0238">DNA-binding</keyword>
<dbReference type="InterPro" id="IPR011711">
    <property type="entry name" value="GntR_C"/>
</dbReference>
<dbReference type="InterPro" id="IPR036388">
    <property type="entry name" value="WH-like_DNA-bd_sf"/>
</dbReference>
<dbReference type="EMBL" id="QLUW01000001">
    <property type="protein sequence ID" value="RAP78640.1"/>
    <property type="molecule type" value="Genomic_DNA"/>
</dbReference>
<evidence type="ECO:0000256" key="3">
    <source>
        <dbReference type="ARBA" id="ARBA00023163"/>
    </source>
</evidence>
<dbReference type="InterPro" id="IPR008920">
    <property type="entry name" value="TF_FadR/GntR_C"/>
</dbReference>
<dbReference type="SUPFAM" id="SSF46785">
    <property type="entry name" value="Winged helix' DNA-binding domain"/>
    <property type="match status" value="1"/>
</dbReference>
<keyword evidence="3" id="KW-0804">Transcription</keyword>
<dbReference type="Pfam" id="PF00392">
    <property type="entry name" value="GntR"/>
    <property type="match status" value="1"/>
</dbReference>
<dbReference type="Pfam" id="PF07729">
    <property type="entry name" value="FCD"/>
    <property type="match status" value="1"/>
</dbReference>
<dbReference type="AlphaFoldDB" id="A0A328U844"/>
<gene>
    <name evidence="5" type="ORF">DL346_03650</name>
</gene>
<evidence type="ECO:0000313" key="6">
    <source>
        <dbReference type="Proteomes" id="UP000249260"/>
    </source>
</evidence>
<dbReference type="GO" id="GO:0003700">
    <property type="term" value="F:DNA-binding transcription factor activity"/>
    <property type="evidence" value="ECO:0007669"/>
    <property type="project" value="InterPro"/>
</dbReference>
<keyword evidence="1" id="KW-0805">Transcription regulation</keyword>
<protein>
    <submittedName>
        <fullName evidence="5">GntR family transcriptional regulator</fullName>
    </submittedName>
</protein>
<accession>A0A328U844</accession>
<evidence type="ECO:0000259" key="4">
    <source>
        <dbReference type="PROSITE" id="PS50949"/>
    </source>
</evidence>
<dbReference type="SMART" id="SM00345">
    <property type="entry name" value="HTH_GNTR"/>
    <property type="match status" value="1"/>
</dbReference>